<evidence type="ECO:0000313" key="3">
    <source>
        <dbReference type="Proteomes" id="UP001174997"/>
    </source>
</evidence>
<protein>
    <submittedName>
        <fullName evidence="2">Uncharacterized protein</fullName>
    </submittedName>
</protein>
<sequence length="86" mass="10028">MRRPMCIRQLYHTILSTHIYIHTINRTLVIFMTVHFVPESSSHFPFPPISPFMPIHLCLWYLFVGYLPLGMPGTLKSASLQEVISR</sequence>
<comment type="caution">
    <text evidence="2">The sequence shown here is derived from an EMBL/GenBank/DDBJ whole genome shotgun (WGS) entry which is preliminary data.</text>
</comment>
<keyword evidence="1" id="KW-1133">Transmembrane helix</keyword>
<proteinExistence type="predicted"/>
<dbReference type="EMBL" id="JAULSY010000058">
    <property type="protein sequence ID" value="KAK0668334.1"/>
    <property type="molecule type" value="Genomic_DNA"/>
</dbReference>
<gene>
    <name evidence="2" type="ORF">QBC41DRAFT_322151</name>
</gene>
<feature type="transmembrane region" description="Helical" evidence="1">
    <location>
        <begin position="49"/>
        <end position="69"/>
    </location>
</feature>
<reference evidence="2" key="1">
    <citation type="submission" date="2023-06" db="EMBL/GenBank/DDBJ databases">
        <title>Genome-scale phylogeny and comparative genomics of the fungal order Sordariales.</title>
        <authorList>
            <consortium name="Lawrence Berkeley National Laboratory"/>
            <person name="Hensen N."/>
            <person name="Bonometti L."/>
            <person name="Westerberg I."/>
            <person name="Brannstrom I.O."/>
            <person name="Guillou S."/>
            <person name="Cros-Aarteil S."/>
            <person name="Calhoun S."/>
            <person name="Haridas S."/>
            <person name="Kuo A."/>
            <person name="Mondo S."/>
            <person name="Pangilinan J."/>
            <person name="Riley R."/>
            <person name="Labutti K."/>
            <person name="Andreopoulos B."/>
            <person name="Lipzen A."/>
            <person name="Chen C."/>
            <person name="Yanf M."/>
            <person name="Daum C."/>
            <person name="Ng V."/>
            <person name="Clum A."/>
            <person name="Steindorff A."/>
            <person name="Ohm R."/>
            <person name="Martin F."/>
            <person name="Silar P."/>
            <person name="Natvig D."/>
            <person name="Lalanne C."/>
            <person name="Gautier V."/>
            <person name="Ament-Velasquez S.L."/>
            <person name="Kruys A."/>
            <person name="Hutchinson M.I."/>
            <person name="Powell A.J."/>
            <person name="Barry K."/>
            <person name="Miller A.N."/>
            <person name="Grigoriev I.V."/>
            <person name="Debuchy R."/>
            <person name="Gladieux P."/>
            <person name="Thoren M.H."/>
            <person name="Johannesson H."/>
        </authorList>
    </citation>
    <scope>NUCLEOTIDE SEQUENCE</scope>
    <source>
        <strain evidence="2">CBS 307.81</strain>
    </source>
</reference>
<keyword evidence="3" id="KW-1185">Reference proteome</keyword>
<dbReference type="Proteomes" id="UP001174997">
    <property type="component" value="Unassembled WGS sequence"/>
</dbReference>
<feature type="transmembrane region" description="Helical" evidence="1">
    <location>
        <begin position="20"/>
        <end position="37"/>
    </location>
</feature>
<name>A0AA39ZD80_9PEZI</name>
<keyword evidence="1" id="KW-0472">Membrane</keyword>
<dbReference type="AlphaFoldDB" id="A0AA39ZD80"/>
<accession>A0AA39ZD80</accession>
<evidence type="ECO:0000256" key="1">
    <source>
        <dbReference type="SAM" id="Phobius"/>
    </source>
</evidence>
<evidence type="ECO:0000313" key="2">
    <source>
        <dbReference type="EMBL" id="KAK0668334.1"/>
    </source>
</evidence>
<organism evidence="2 3">
    <name type="scientific">Cercophora samala</name>
    <dbReference type="NCBI Taxonomy" id="330535"/>
    <lineage>
        <taxon>Eukaryota</taxon>
        <taxon>Fungi</taxon>
        <taxon>Dikarya</taxon>
        <taxon>Ascomycota</taxon>
        <taxon>Pezizomycotina</taxon>
        <taxon>Sordariomycetes</taxon>
        <taxon>Sordariomycetidae</taxon>
        <taxon>Sordariales</taxon>
        <taxon>Lasiosphaeriaceae</taxon>
        <taxon>Cercophora</taxon>
    </lineage>
</organism>
<keyword evidence="1" id="KW-0812">Transmembrane</keyword>